<comment type="caution">
    <text evidence="2">The sequence shown here is derived from an EMBL/GenBank/DDBJ whole genome shotgun (WGS) entry which is preliminary data.</text>
</comment>
<protein>
    <submittedName>
        <fullName evidence="2">Uncharacterized protein</fullName>
    </submittedName>
</protein>
<reference evidence="2 3" key="1">
    <citation type="journal article" date="2012" name="Genome Biol.">
        <title>Genome and low-iron response of an oceanic diatom adapted to chronic iron limitation.</title>
        <authorList>
            <person name="Lommer M."/>
            <person name="Specht M."/>
            <person name="Roy A.S."/>
            <person name="Kraemer L."/>
            <person name="Andreson R."/>
            <person name="Gutowska M.A."/>
            <person name="Wolf J."/>
            <person name="Bergner S.V."/>
            <person name="Schilhabel M.B."/>
            <person name="Klostermeier U.C."/>
            <person name="Beiko R.G."/>
            <person name="Rosenstiel P."/>
            <person name="Hippler M."/>
            <person name="Laroche J."/>
        </authorList>
    </citation>
    <scope>NUCLEOTIDE SEQUENCE [LARGE SCALE GENOMIC DNA]</scope>
    <source>
        <strain evidence="2 3">CCMP1005</strain>
    </source>
</reference>
<name>K0TP31_THAOC</name>
<organism evidence="2 3">
    <name type="scientific">Thalassiosira oceanica</name>
    <name type="common">Marine diatom</name>
    <dbReference type="NCBI Taxonomy" id="159749"/>
    <lineage>
        <taxon>Eukaryota</taxon>
        <taxon>Sar</taxon>
        <taxon>Stramenopiles</taxon>
        <taxon>Ochrophyta</taxon>
        <taxon>Bacillariophyta</taxon>
        <taxon>Coscinodiscophyceae</taxon>
        <taxon>Thalassiosirophycidae</taxon>
        <taxon>Thalassiosirales</taxon>
        <taxon>Thalassiosiraceae</taxon>
        <taxon>Thalassiosira</taxon>
    </lineage>
</organism>
<dbReference type="Proteomes" id="UP000266841">
    <property type="component" value="Unassembled WGS sequence"/>
</dbReference>
<dbReference type="EMBL" id="AGNL01000649">
    <property type="protein sequence ID" value="EJK77606.1"/>
    <property type="molecule type" value="Genomic_DNA"/>
</dbReference>
<proteinExistence type="predicted"/>
<keyword evidence="3" id="KW-1185">Reference proteome</keyword>
<evidence type="ECO:0000256" key="1">
    <source>
        <dbReference type="SAM" id="MobiDB-lite"/>
    </source>
</evidence>
<evidence type="ECO:0000313" key="3">
    <source>
        <dbReference type="Proteomes" id="UP000266841"/>
    </source>
</evidence>
<evidence type="ECO:0000313" key="2">
    <source>
        <dbReference type="EMBL" id="EJK77606.1"/>
    </source>
</evidence>
<sequence>TFVKETMKFTAIVASLIFAGSEAFAPAASNVRSTGKCHRSRTPNDDGP</sequence>
<accession>K0TP31</accession>
<dbReference type="AlphaFoldDB" id="K0TP31"/>
<feature type="region of interest" description="Disordered" evidence="1">
    <location>
        <begin position="28"/>
        <end position="48"/>
    </location>
</feature>
<feature type="non-terminal residue" evidence="2">
    <location>
        <position position="1"/>
    </location>
</feature>
<gene>
    <name evidence="2" type="ORF">THAOC_00548</name>
</gene>